<keyword evidence="2" id="KW-0560">Oxidoreductase</keyword>
<dbReference type="Proteomes" id="UP000033662">
    <property type="component" value="Unassembled WGS sequence"/>
</dbReference>
<organism evidence="3 4">
    <name type="scientific">Pseudomonas kilonensis</name>
    <dbReference type="NCBI Taxonomy" id="132476"/>
    <lineage>
        <taxon>Bacteria</taxon>
        <taxon>Pseudomonadati</taxon>
        <taxon>Pseudomonadota</taxon>
        <taxon>Gammaproteobacteria</taxon>
        <taxon>Pseudomonadales</taxon>
        <taxon>Pseudomonadaceae</taxon>
        <taxon>Pseudomonas</taxon>
    </lineage>
</organism>
<dbReference type="EMBL" id="JZXC01000001">
    <property type="protein sequence ID" value="KKA10012.1"/>
    <property type="molecule type" value="Genomic_DNA"/>
</dbReference>
<evidence type="ECO:0000256" key="1">
    <source>
        <dbReference type="ARBA" id="ARBA00006484"/>
    </source>
</evidence>
<gene>
    <name evidence="3" type="ORF">VP02_01330</name>
</gene>
<sequence length="266" mass="28280">MANKYDGKVILITGAANENNMAQGIARRFAAEGGTVVVSGRRREPLEKLATEIGGSYHLCDITRQDEIQALVDSTLERHGRLDVGINATGWGLLKPFEDTTEDDLKRMLDVQFKGPFQFMQALVKAMPHGGSIITISSATATIMLEQHAAYMGTKAGIDHVIRCIANEFGHKGIRANSISPGVTRTAMAGDALNVPEVLKAFEQGYPLGRIGTIDDIANAALWLAGDDCFMTGQNLQVNGGLTLRGNPSLATLGAAFAAATTHLSG</sequence>
<reference evidence="3 4" key="1">
    <citation type="submission" date="2015-03" db="EMBL/GenBank/DDBJ databases">
        <title>Pseudomonas fluorescens 1855-344 Genome sequencing and assembly.</title>
        <authorList>
            <person name="Eng W.W.H."/>
            <person name="Gan H.M."/>
            <person name="Savka M.A."/>
        </authorList>
    </citation>
    <scope>NUCLEOTIDE SEQUENCE [LARGE SCALE GENOMIC DNA]</scope>
    <source>
        <strain evidence="3 4">1855-344</strain>
    </source>
</reference>
<dbReference type="PANTHER" id="PTHR42760:SF133">
    <property type="entry name" value="3-OXOACYL-[ACYL-CARRIER-PROTEIN] REDUCTASE"/>
    <property type="match status" value="1"/>
</dbReference>
<evidence type="ECO:0000256" key="2">
    <source>
        <dbReference type="ARBA" id="ARBA00023002"/>
    </source>
</evidence>
<dbReference type="Pfam" id="PF13561">
    <property type="entry name" value="adh_short_C2"/>
    <property type="match status" value="1"/>
</dbReference>
<evidence type="ECO:0000313" key="3">
    <source>
        <dbReference type="EMBL" id="KKA10012.1"/>
    </source>
</evidence>
<comment type="similarity">
    <text evidence="1">Belongs to the short-chain dehydrogenases/reductases (SDR) family.</text>
</comment>
<dbReference type="GO" id="GO:0016616">
    <property type="term" value="F:oxidoreductase activity, acting on the CH-OH group of donors, NAD or NADP as acceptor"/>
    <property type="evidence" value="ECO:0007669"/>
    <property type="project" value="TreeGrafter"/>
</dbReference>
<dbReference type="PATRIC" id="fig|132476.4.peg.294"/>
<dbReference type="PRINTS" id="PR00081">
    <property type="entry name" value="GDHRDH"/>
</dbReference>
<dbReference type="SUPFAM" id="SSF51735">
    <property type="entry name" value="NAD(P)-binding Rossmann-fold domains"/>
    <property type="match status" value="1"/>
</dbReference>
<dbReference type="PANTHER" id="PTHR42760">
    <property type="entry name" value="SHORT-CHAIN DEHYDROGENASES/REDUCTASES FAMILY MEMBER"/>
    <property type="match status" value="1"/>
</dbReference>
<dbReference type="OrthoDB" id="9803333at2"/>
<dbReference type="InterPro" id="IPR036291">
    <property type="entry name" value="NAD(P)-bd_dom_sf"/>
</dbReference>
<dbReference type="GO" id="GO:0048038">
    <property type="term" value="F:quinone binding"/>
    <property type="evidence" value="ECO:0007669"/>
    <property type="project" value="TreeGrafter"/>
</dbReference>
<dbReference type="AlphaFoldDB" id="A0A0F4XVV1"/>
<evidence type="ECO:0000313" key="4">
    <source>
        <dbReference type="Proteomes" id="UP000033662"/>
    </source>
</evidence>
<dbReference type="Gene3D" id="3.40.50.720">
    <property type="entry name" value="NAD(P)-binding Rossmann-like Domain"/>
    <property type="match status" value="1"/>
</dbReference>
<protein>
    <submittedName>
        <fullName evidence="3">Oxidoreductase</fullName>
    </submittedName>
</protein>
<accession>A0A0F4XVV1</accession>
<dbReference type="InterPro" id="IPR002347">
    <property type="entry name" value="SDR_fam"/>
</dbReference>
<name>A0A0F4XVV1_9PSED</name>
<comment type="caution">
    <text evidence="3">The sequence shown here is derived from an EMBL/GenBank/DDBJ whole genome shotgun (WGS) entry which is preliminary data.</text>
</comment>
<proteinExistence type="inferred from homology"/>
<dbReference type="CDD" id="cd05233">
    <property type="entry name" value="SDR_c"/>
    <property type="match status" value="1"/>
</dbReference>
<dbReference type="FunFam" id="3.40.50.720:FF:000084">
    <property type="entry name" value="Short-chain dehydrogenase reductase"/>
    <property type="match status" value="1"/>
</dbReference>
<dbReference type="GO" id="GO:0006633">
    <property type="term" value="P:fatty acid biosynthetic process"/>
    <property type="evidence" value="ECO:0007669"/>
    <property type="project" value="TreeGrafter"/>
</dbReference>